<dbReference type="Proteomes" id="UP001417504">
    <property type="component" value="Unassembled WGS sequence"/>
</dbReference>
<organism evidence="1 2">
    <name type="scientific">Stephania japonica</name>
    <dbReference type="NCBI Taxonomy" id="461633"/>
    <lineage>
        <taxon>Eukaryota</taxon>
        <taxon>Viridiplantae</taxon>
        <taxon>Streptophyta</taxon>
        <taxon>Embryophyta</taxon>
        <taxon>Tracheophyta</taxon>
        <taxon>Spermatophyta</taxon>
        <taxon>Magnoliopsida</taxon>
        <taxon>Ranunculales</taxon>
        <taxon>Menispermaceae</taxon>
        <taxon>Menispermoideae</taxon>
        <taxon>Cissampelideae</taxon>
        <taxon>Stephania</taxon>
    </lineage>
</organism>
<sequence>MRHQYHLQESPCGDCLVHFCCETCALCQEHRELKSRGYDMYIEAPSSVFLVRSAGSFLCTFSAARLNKEKGVWSGRSKIYTRNAEKRALGVRLVKDYAWPDLLAIE</sequence>
<proteinExistence type="predicted"/>
<gene>
    <name evidence="1" type="ORF">Sjap_024683</name>
</gene>
<keyword evidence="2" id="KW-1185">Reference proteome</keyword>
<evidence type="ECO:0000313" key="2">
    <source>
        <dbReference type="Proteomes" id="UP001417504"/>
    </source>
</evidence>
<comment type="caution">
    <text evidence="1">The sequence shown here is derived from an EMBL/GenBank/DDBJ whole genome shotgun (WGS) entry which is preliminary data.</text>
</comment>
<evidence type="ECO:0000313" key="1">
    <source>
        <dbReference type="EMBL" id="KAK9091506.1"/>
    </source>
</evidence>
<dbReference type="PANTHER" id="PTHR15907">
    <property type="entry name" value="DUF614 FAMILY PROTEIN-RELATED"/>
    <property type="match status" value="1"/>
</dbReference>
<dbReference type="EMBL" id="JBBNAE010000010">
    <property type="protein sequence ID" value="KAK9091506.1"/>
    <property type="molecule type" value="Genomic_DNA"/>
</dbReference>
<dbReference type="NCBIfam" id="TIGR01571">
    <property type="entry name" value="A_thal_Cys_rich"/>
    <property type="match status" value="1"/>
</dbReference>
<protein>
    <submittedName>
        <fullName evidence="1">Uncharacterized protein</fullName>
    </submittedName>
</protein>
<dbReference type="Pfam" id="PF04749">
    <property type="entry name" value="PLAC8"/>
    <property type="match status" value="1"/>
</dbReference>
<accession>A0AAP0EDU7</accession>
<dbReference type="InterPro" id="IPR006461">
    <property type="entry name" value="PLAC_motif_containing"/>
</dbReference>
<reference evidence="1 2" key="1">
    <citation type="submission" date="2024-01" db="EMBL/GenBank/DDBJ databases">
        <title>Genome assemblies of Stephania.</title>
        <authorList>
            <person name="Yang L."/>
        </authorList>
    </citation>
    <scope>NUCLEOTIDE SEQUENCE [LARGE SCALE GENOMIC DNA]</scope>
    <source>
        <strain evidence="1">QJT</strain>
        <tissue evidence="1">Leaf</tissue>
    </source>
</reference>
<name>A0AAP0EDU7_9MAGN</name>
<dbReference type="AlphaFoldDB" id="A0AAP0EDU7"/>